<feature type="compositionally biased region" description="Low complexity" evidence="3">
    <location>
        <begin position="114"/>
        <end position="133"/>
    </location>
</feature>
<feature type="compositionally biased region" description="Low complexity" evidence="3">
    <location>
        <begin position="14"/>
        <end position="26"/>
    </location>
</feature>
<dbReference type="PANTHER" id="PTHR37534:SF12">
    <property type="entry name" value="ZN(2)-C6 FUNGAL-TYPE DOMAIN-CONTAINING PROTEIN"/>
    <property type="match status" value="1"/>
</dbReference>
<dbReference type="Gene3D" id="4.10.240.10">
    <property type="entry name" value="Zn(2)-C6 fungal-type DNA-binding domain"/>
    <property type="match status" value="1"/>
</dbReference>
<dbReference type="GO" id="GO:0008270">
    <property type="term" value="F:zinc ion binding"/>
    <property type="evidence" value="ECO:0007669"/>
    <property type="project" value="InterPro"/>
</dbReference>
<dbReference type="PANTHER" id="PTHR37534">
    <property type="entry name" value="TRANSCRIPTIONAL ACTIVATOR PROTEIN UGA3"/>
    <property type="match status" value="1"/>
</dbReference>
<dbReference type="SMART" id="SM00066">
    <property type="entry name" value="GAL4"/>
    <property type="match status" value="1"/>
</dbReference>
<comment type="subcellular location">
    <subcellularLocation>
        <location evidence="1">Nucleus</location>
    </subcellularLocation>
</comment>
<gene>
    <name evidence="5" type="ORF">K470DRAFT_226270</name>
</gene>
<dbReference type="Pfam" id="PF00172">
    <property type="entry name" value="Zn_clus"/>
    <property type="match status" value="1"/>
</dbReference>
<dbReference type="AlphaFoldDB" id="A0A6A7C842"/>
<keyword evidence="6" id="KW-1185">Reference proteome</keyword>
<evidence type="ECO:0000256" key="2">
    <source>
        <dbReference type="ARBA" id="ARBA00023242"/>
    </source>
</evidence>
<dbReference type="PROSITE" id="PS50048">
    <property type="entry name" value="ZN2_CY6_FUNGAL_2"/>
    <property type="match status" value="1"/>
</dbReference>
<dbReference type="GO" id="GO:0000981">
    <property type="term" value="F:DNA-binding transcription factor activity, RNA polymerase II-specific"/>
    <property type="evidence" value="ECO:0007669"/>
    <property type="project" value="InterPro"/>
</dbReference>
<dbReference type="InterPro" id="IPR036864">
    <property type="entry name" value="Zn2-C6_fun-type_DNA-bd_sf"/>
</dbReference>
<evidence type="ECO:0000313" key="5">
    <source>
        <dbReference type="EMBL" id="KAF2863654.1"/>
    </source>
</evidence>
<accession>A0A6A7C842</accession>
<keyword evidence="2" id="KW-0539">Nucleus</keyword>
<proteinExistence type="predicted"/>
<dbReference type="InterPro" id="IPR021858">
    <property type="entry name" value="Fun_TF"/>
</dbReference>
<feature type="region of interest" description="Disordered" evidence="3">
    <location>
        <begin position="1"/>
        <end position="34"/>
    </location>
</feature>
<organism evidence="5 6">
    <name type="scientific">Piedraia hortae CBS 480.64</name>
    <dbReference type="NCBI Taxonomy" id="1314780"/>
    <lineage>
        <taxon>Eukaryota</taxon>
        <taxon>Fungi</taxon>
        <taxon>Dikarya</taxon>
        <taxon>Ascomycota</taxon>
        <taxon>Pezizomycotina</taxon>
        <taxon>Dothideomycetes</taxon>
        <taxon>Dothideomycetidae</taxon>
        <taxon>Capnodiales</taxon>
        <taxon>Piedraiaceae</taxon>
        <taxon>Piedraia</taxon>
    </lineage>
</organism>
<evidence type="ECO:0000256" key="3">
    <source>
        <dbReference type="SAM" id="MobiDB-lite"/>
    </source>
</evidence>
<protein>
    <recommendedName>
        <fullName evidence="4">Zn(2)-C6 fungal-type domain-containing protein</fullName>
    </recommendedName>
</protein>
<dbReference type="Proteomes" id="UP000799421">
    <property type="component" value="Unassembled WGS sequence"/>
</dbReference>
<dbReference type="InterPro" id="IPR001138">
    <property type="entry name" value="Zn2Cys6_DnaBD"/>
</dbReference>
<dbReference type="PROSITE" id="PS00463">
    <property type="entry name" value="ZN2_CY6_FUNGAL_1"/>
    <property type="match status" value="1"/>
</dbReference>
<dbReference type="GO" id="GO:0005634">
    <property type="term" value="C:nucleus"/>
    <property type="evidence" value="ECO:0007669"/>
    <property type="project" value="UniProtKB-SubCell"/>
</dbReference>
<evidence type="ECO:0000313" key="6">
    <source>
        <dbReference type="Proteomes" id="UP000799421"/>
    </source>
</evidence>
<dbReference type="EMBL" id="MU005960">
    <property type="protein sequence ID" value="KAF2863654.1"/>
    <property type="molecule type" value="Genomic_DNA"/>
</dbReference>
<evidence type="ECO:0000256" key="1">
    <source>
        <dbReference type="ARBA" id="ARBA00004123"/>
    </source>
</evidence>
<feature type="domain" description="Zn(2)-C6 fungal-type" evidence="4">
    <location>
        <begin position="43"/>
        <end position="73"/>
    </location>
</feature>
<evidence type="ECO:0000259" key="4">
    <source>
        <dbReference type="PROSITE" id="PS50048"/>
    </source>
</evidence>
<sequence>MSPSAKPQSPAVMPAVTTVAPKTKTTTTEHKKLGKVHRRSRSGCFTCRLRRKKCEEGKPECKACRHLGLQCDYARPIWWGTAEQRRQHKEIIKAAIKKSQLSKKAASHAIPDFSAPRLSSAAPPSLCSAPTASDPFTSHPHSRSSASPSADWDPYLFSEGLVDPSACFPLEVDVKTEHHVLVNGDNWVSYPWSEPEFVTEPKFFPEPPVIEGPSVEHCDLYLHNQFLETVQPLLFPILDLDQPDSASGLILPSLESNSAYRHCCLSAAAVHLKATRQVAAELIDPDISRHRYAAVSELCNALEHDNDHTHLLDATLGMIFFKCSVGRHDENLMDIPWHQHFQAAVNLIGKLDLPISSPVPTSMSLAAWIDIIGATMLGQAPAFADSYRNLNLVGGSAGLSSLMGCDDSVMFIISEIACLDATREFLAEEALCAYVETLGHAIDDTEPGPGAVQGCFTPTGSIRADQLRINVTALFRLAARIYLCSLVPGFDPRQESMCRLVASFTDLLTYIPEGPLGFDRSLAWPFLITGAQATNTSSFRAVLNERCRRMGDAAHFGSFGRVRQILHDVWHSFDATGSPKRWQDVMRDNGWDDLLI</sequence>
<dbReference type="Pfam" id="PF11951">
    <property type="entry name" value="Fungal_trans_2"/>
    <property type="match status" value="1"/>
</dbReference>
<dbReference type="CDD" id="cd00067">
    <property type="entry name" value="GAL4"/>
    <property type="match status" value="1"/>
</dbReference>
<name>A0A6A7C842_9PEZI</name>
<reference evidence="5" key="1">
    <citation type="journal article" date="2020" name="Stud. Mycol.">
        <title>101 Dothideomycetes genomes: a test case for predicting lifestyles and emergence of pathogens.</title>
        <authorList>
            <person name="Haridas S."/>
            <person name="Albert R."/>
            <person name="Binder M."/>
            <person name="Bloem J."/>
            <person name="Labutti K."/>
            <person name="Salamov A."/>
            <person name="Andreopoulos B."/>
            <person name="Baker S."/>
            <person name="Barry K."/>
            <person name="Bills G."/>
            <person name="Bluhm B."/>
            <person name="Cannon C."/>
            <person name="Castanera R."/>
            <person name="Culley D."/>
            <person name="Daum C."/>
            <person name="Ezra D."/>
            <person name="Gonzalez J."/>
            <person name="Henrissat B."/>
            <person name="Kuo A."/>
            <person name="Liang C."/>
            <person name="Lipzen A."/>
            <person name="Lutzoni F."/>
            <person name="Magnuson J."/>
            <person name="Mondo S."/>
            <person name="Nolan M."/>
            <person name="Ohm R."/>
            <person name="Pangilinan J."/>
            <person name="Park H.-J."/>
            <person name="Ramirez L."/>
            <person name="Alfaro M."/>
            <person name="Sun H."/>
            <person name="Tritt A."/>
            <person name="Yoshinaga Y."/>
            <person name="Zwiers L.-H."/>
            <person name="Turgeon B."/>
            <person name="Goodwin S."/>
            <person name="Spatafora J."/>
            <person name="Crous P."/>
            <person name="Grigoriev I."/>
        </authorList>
    </citation>
    <scope>NUCLEOTIDE SEQUENCE</scope>
    <source>
        <strain evidence="5">CBS 480.64</strain>
    </source>
</reference>
<dbReference type="OrthoDB" id="5294180at2759"/>
<dbReference type="SUPFAM" id="SSF57701">
    <property type="entry name" value="Zn2/Cys6 DNA-binding domain"/>
    <property type="match status" value="1"/>
</dbReference>
<feature type="region of interest" description="Disordered" evidence="3">
    <location>
        <begin position="114"/>
        <end position="149"/>
    </location>
</feature>